<organism evidence="4 5">
    <name type="scientific">Tetranychus urticae</name>
    <name type="common">Two-spotted spider mite</name>
    <dbReference type="NCBI Taxonomy" id="32264"/>
    <lineage>
        <taxon>Eukaryota</taxon>
        <taxon>Metazoa</taxon>
        <taxon>Ecdysozoa</taxon>
        <taxon>Arthropoda</taxon>
        <taxon>Chelicerata</taxon>
        <taxon>Arachnida</taxon>
        <taxon>Acari</taxon>
        <taxon>Acariformes</taxon>
        <taxon>Trombidiformes</taxon>
        <taxon>Prostigmata</taxon>
        <taxon>Eleutherengona</taxon>
        <taxon>Raphignathae</taxon>
        <taxon>Tetranychoidea</taxon>
        <taxon>Tetranychidae</taxon>
        <taxon>Tetranychus</taxon>
    </lineage>
</organism>
<keyword evidence="5" id="KW-1185">Reference proteome</keyword>
<dbReference type="PANTHER" id="PTHR11567">
    <property type="entry name" value="ACID PHOSPHATASE-RELATED"/>
    <property type="match status" value="1"/>
</dbReference>
<evidence type="ECO:0000256" key="2">
    <source>
        <dbReference type="ARBA" id="ARBA00005375"/>
    </source>
</evidence>
<dbReference type="OMA" id="IFIANEC"/>
<evidence type="ECO:0000313" key="4">
    <source>
        <dbReference type="EnsemblMetazoa" id="tetur03g06160.1"/>
    </source>
</evidence>
<dbReference type="Pfam" id="PF00328">
    <property type="entry name" value="His_Phos_2"/>
    <property type="match status" value="1"/>
</dbReference>
<dbReference type="AlphaFoldDB" id="T1K024"/>
<dbReference type="GO" id="GO:0003993">
    <property type="term" value="F:acid phosphatase activity"/>
    <property type="evidence" value="ECO:0007669"/>
    <property type="project" value="UniProtKB-EC"/>
</dbReference>
<keyword evidence="3" id="KW-0472">Membrane</keyword>
<name>T1K024_TETUR</name>
<evidence type="ECO:0000256" key="1">
    <source>
        <dbReference type="ARBA" id="ARBA00000032"/>
    </source>
</evidence>
<dbReference type="InterPro" id="IPR000560">
    <property type="entry name" value="His_Pase_clade-2"/>
</dbReference>
<dbReference type="PROSITE" id="PS00616">
    <property type="entry name" value="HIS_ACID_PHOSPHAT_1"/>
    <property type="match status" value="1"/>
</dbReference>
<proteinExistence type="inferred from homology"/>
<evidence type="ECO:0008006" key="6">
    <source>
        <dbReference type="Google" id="ProtNLM"/>
    </source>
</evidence>
<dbReference type="HOGENOM" id="CLU_030431_1_0_1"/>
<dbReference type="InterPro" id="IPR050645">
    <property type="entry name" value="Histidine_acid_phosphatase"/>
</dbReference>
<gene>
    <name evidence="4" type="primary">107372089</name>
</gene>
<dbReference type="CDD" id="cd07061">
    <property type="entry name" value="HP_HAP_like"/>
    <property type="match status" value="1"/>
</dbReference>
<comment type="catalytic activity">
    <reaction evidence="1">
        <text>a phosphate monoester + H2O = an alcohol + phosphate</text>
        <dbReference type="Rhea" id="RHEA:15017"/>
        <dbReference type="ChEBI" id="CHEBI:15377"/>
        <dbReference type="ChEBI" id="CHEBI:30879"/>
        <dbReference type="ChEBI" id="CHEBI:43474"/>
        <dbReference type="ChEBI" id="CHEBI:67140"/>
        <dbReference type="EC" id="3.1.3.2"/>
    </reaction>
</comment>
<dbReference type="SUPFAM" id="SSF53254">
    <property type="entry name" value="Phosphoglycerate mutase-like"/>
    <property type="match status" value="1"/>
</dbReference>
<evidence type="ECO:0000313" key="5">
    <source>
        <dbReference type="Proteomes" id="UP000015104"/>
    </source>
</evidence>
<keyword evidence="3" id="KW-1133">Transmembrane helix</keyword>
<keyword evidence="3" id="KW-0812">Transmembrane</keyword>
<dbReference type="OrthoDB" id="6413031at2759"/>
<evidence type="ECO:0000256" key="3">
    <source>
        <dbReference type="SAM" id="Phobius"/>
    </source>
</evidence>
<reference evidence="4" key="2">
    <citation type="submission" date="2015-06" db="UniProtKB">
        <authorList>
            <consortium name="EnsemblMetazoa"/>
        </authorList>
    </citation>
    <scope>IDENTIFICATION</scope>
</reference>
<dbReference type="Gene3D" id="3.40.50.1240">
    <property type="entry name" value="Phosphoglycerate mutase-like"/>
    <property type="match status" value="1"/>
</dbReference>
<dbReference type="STRING" id="32264.T1K024"/>
<feature type="transmembrane region" description="Helical" evidence="3">
    <location>
        <begin position="381"/>
        <end position="407"/>
    </location>
</feature>
<dbReference type="eggNOG" id="KOG3720">
    <property type="taxonomic scope" value="Eukaryota"/>
</dbReference>
<dbReference type="PANTHER" id="PTHR11567:SF210">
    <property type="entry name" value="ACID PHOSPHATASE 5-RELATED"/>
    <property type="match status" value="1"/>
</dbReference>
<dbReference type="KEGG" id="tut:107372089"/>
<accession>T1K024</accession>
<sequence length="422" mass="48972">MISWVYSTIIHYLIFSHIVEDSIAAEKDSAVKRLELLTIVHRHGERTPYKFFKNDPYSDPKYWPDGEIQLIKPGRQRMYQLGKSIRENYSNFLEDNPRQVYARSSDADRCIESSELVLHGIFKSKGHWFYSNDTDYLPIPIHTVPTALDGMLTIDCDCPESSQEKLRLLNSKTAKQVTHQYSDTLNLIREKTGNDLSNLNDISDFYTTLTIEEENIKDFKRPDWYTDKVKEELRIMSDNGLYISSSSFEILRLRTSNFFADLRHRMHAKISGDSKLGGLKFLSYSTHDNLLASILIALDIFDHKVPPYGATLVFELIHVPSKGHFVQIYYWKDTEKEADLMSLSFCNNQMICSYDRFSRYISTYIVDDWQAACGLKHEPSLWSSGIFVALVAILALIIVIGLVWFMAIQWYGVRRQYEVIRS</sequence>
<comment type="similarity">
    <text evidence="2">Belongs to the histidine acid phosphatase family.</text>
</comment>
<reference evidence="5" key="1">
    <citation type="submission" date="2011-08" db="EMBL/GenBank/DDBJ databases">
        <authorList>
            <person name="Rombauts S."/>
        </authorList>
    </citation>
    <scope>NUCLEOTIDE SEQUENCE</scope>
    <source>
        <strain evidence="5">London</strain>
    </source>
</reference>
<dbReference type="InterPro" id="IPR033379">
    <property type="entry name" value="Acid_Pase_AS"/>
</dbReference>
<dbReference type="InterPro" id="IPR029033">
    <property type="entry name" value="His_PPase_superfam"/>
</dbReference>
<protein>
    <recommendedName>
        <fullName evidence="6">Acid phosphatase</fullName>
    </recommendedName>
</protein>
<dbReference type="Proteomes" id="UP000015104">
    <property type="component" value="Unassembled WGS sequence"/>
</dbReference>
<dbReference type="EnsemblMetazoa" id="tetur03g06160.1">
    <property type="protein sequence ID" value="tetur03g06160.1"/>
    <property type="gene ID" value="tetur03g06160"/>
</dbReference>
<dbReference type="EMBL" id="CAEY01001131">
    <property type="status" value="NOT_ANNOTATED_CDS"/>
    <property type="molecule type" value="Genomic_DNA"/>
</dbReference>